<organism evidence="3">
    <name type="scientific">viral metagenome</name>
    <dbReference type="NCBI Taxonomy" id="1070528"/>
    <lineage>
        <taxon>unclassified sequences</taxon>
        <taxon>metagenomes</taxon>
        <taxon>organismal metagenomes</taxon>
    </lineage>
</organism>
<dbReference type="SUPFAM" id="SSF50814">
    <property type="entry name" value="Lipocalins"/>
    <property type="match status" value="1"/>
</dbReference>
<dbReference type="InterPro" id="IPR012674">
    <property type="entry name" value="Calycin"/>
</dbReference>
<dbReference type="InterPro" id="IPR000566">
    <property type="entry name" value="Lipocln_cytosolic_FA-bd_dom"/>
</dbReference>
<dbReference type="GO" id="GO:0003796">
    <property type="term" value="F:lysozyme activity"/>
    <property type="evidence" value="ECO:0007669"/>
    <property type="project" value="TreeGrafter"/>
</dbReference>
<dbReference type="Pfam" id="PF08212">
    <property type="entry name" value="Lipocalin_2"/>
    <property type="match status" value="1"/>
</dbReference>
<dbReference type="Pfam" id="PF00062">
    <property type="entry name" value="Lys"/>
    <property type="match status" value="1"/>
</dbReference>
<evidence type="ECO:0000256" key="1">
    <source>
        <dbReference type="ARBA" id="ARBA00023157"/>
    </source>
</evidence>
<protein>
    <recommendedName>
        <fullName evidence="2">Lipocalin/cytosolic fatty-acid binding domain-containing protein</fullName>
    </recommendedName>
</protein>
<dbReference type="InterPro" id="IPR047202">
    <property type="entry name" value="Lipocalin_Blc-like_dom"/>
</dbReference>
<dbReference type="EMBL" id="MN739500">
    <property type="protein sequence ID" value="QHT08689.1"/>
    <property type="molecule type" value="Genomic_DNA"/>
</dbReference>
<dbReference type="PANTHER" id="PTHR11407">
    <property type="entry name" value="LYSOZYME C"/>
    <property type="match status" value="1"/>
</dbReference>
<dbReference type="CDD" id="cd19438">
    <property type="entry name" value="lipocalin_Blc-like"/>
    <property type="match status" value="1"/>
</dbReference>
<dbReference type="Gene3D" id="1.10.530.10">
    <property type="match status" value="1"/>
</dbReference>
<dbReference type="PROSITE" id="PS51348">
    <property type="entry name" value="GLYCOSYL_HYDROL_F22_2"/>
    <property type="match status" value="1"/>
</dbReference>
<evidence type="ECO:0000259" key="2">
    <source>
        <dbReference type="Pfam" id="PF08212"/>
    </source>
</evidence>
<dbReference type="Gene3D" id="3.90.1720.10">
    <property type="entry name" value="endopeptidase domain like (from Nostoc punctiforme)"/>
    <property type="match status" value="1"/>
</dbReference>
<proteinExistence type="predicted"/>
<accession>A0A6C0CYC7</accession>
<dbReference type="Gene3D" id="2.40.128.20">
    <property type="match status" value="1"/>
</dbReference>
<reference evidence="3" key="1">
    <citation type="journal article" date="2020" name="Nature">
        <title>Giant virus diversity and host interactions through global metagenomics.</title>
        <authorList>
            <person name="Schulz F."/>
            <person name="Roux S."/>
            <person name="Paez-Espino D."/>
            <person name="Jungbluth S."/>
            <person name="Walsh D.A."/>
            <person name="Denef V.J."/>
            <person name="McMahon K.D."/>
            <person name="Konstantinidis K.T."/>
            <person name="Eloe-Fadrosh E.A."/>
            <person name="Kyrpides N.C."/>
            <person name="Woyke T."/>
        </authorList>
    </citation>
    <scope>NUCLEOTIDE SEQUENCE</scope>
    <source>
        <strain evidence="3">GVMAG-M-3300023109-53</strain>
    </source>
</reference>
<dbReference type="PRINTS" id="PR00135">
    <property type="entry name" value="LYZLACT"/>
</dbReference>
<name>A0A6C0CYC7_9ZZZZ</name>
<evidence type="ECO:0000313" key="3">
    <source>
        <dbReference type="EMBL" id="QHT08689.1"/>
    </source>
</evidence>
<dbReference type="SUPFAM" id="SSF53955">
    <property type="entry name" value="Lysozyme-like"/>
    <property type="match status" value="1"/>
</dbReference>
<dbReference type="PANTHER" id="PTHR11407:SF63">
    <property type="entry name" value="LYSOZYME C"/>
    <property type="match status" value="1"/>
</dbReference>
<sequence>MSVPDVNTLFFTIALMFAFFAYSCFAQEYKPVDTLNLKNYDGRWYQVYKDLSDMSFQGFGTCAVADYVILSGNNVSVLNSQIDKDGTLDQITGYAFYNDGNSGGELTVDLDGTPGNAPYWVIEVGPVINNEYQYSIVSDNLKVSLFVLARNVTEFYDLYDDDVKKSLESYGFTKNINKPLVMEQIDCDYSLYDQNIMLKDNVISCGNYESDACNCVYYARDRQPQLVYGLDTCQDKKNAVNSKTPQPGCVMMRTGDPTYCHVTYVTKVDNSRVYYDQANWTPCKCSSDSLPLDSKDIFGYWCPKQSLTNAQLDCLEQCHQASVPLPVKEACIKTCMDPTLISSSLKYSKESECQVASYLRKAGFPESSIPTMVCISKYESSYNCDATNKNTDGSTDYGLFQINSYYWCSGDPNSKYNECGASCSSLFDCQKNSNCAYKVYREQGYNAWYGYQYHRQECDNYQINC</sequence>
<dbReference type="SMART" id="SM00263">
    <property type="entry name" value="LYZ1"/>
    <property type="match status" value="1"/>
</dbReference>
<dbReference type="InterPro" id="IPR023346">
    <property type="entry name" value="Lysozyme-like_dom_sf"/>
</dbReference>
<keyword evidence="1" id="KW-1015">Disulfide bond</keyword>
<dbReference type="AlphaFoldDB" id="A0A6C0CYC7"/>
<dbReference type="InterPro" id="IPR001916">
    <property type="entry name" value="Glyco_hydro_22"/>
</dbReference>
<feature type="domain" description="Lipocalin/cytosolic fatty-acid binding" evidence="2">
    <location>
        <begin position="35"/>
        <end position="153"/>
    </location>
</feature>